<dbReference type="RefSeq" id="WP_200355604.1">
    <property type="nucleotide sequence ID" value="NZ_JAENIL010000017.1"/>
</dbReference>
<dbReference type="EMBL" id="JAENIL010000017">
    <property type="protein sequence ID" value="MBK1877391.1"/>
    <property type="molecule type" value="Genomic_DNA"/>
</dbReference>
<organism evidence="2 3">
    <name type="scientific">Pelagicoccus mobilis</name>
    <dbReference type="NCBI Taxonomy" id="415221"/>
    <lineage>
        <taxon>Bacteria</taxon>
        <taxon>Pseudomonadati</taxon>
        <taxon>Verrucomicrobiota</taxon>
        <taxon>Opitutia</taxon>
        <taxon>Puniceicoccales</taxon>
        <taxon>Pelagicoccaceae</taxon>
        <taxon>Pelagicoccus</taxon>
    </lineage>
</organism>
<evidence type="ECO:0008006" key="4">
    <source>
        <dbReference type="Google" id="ProtNLM"/>
    </source>
</evidence>
<proteinExistence type="predicted"/>
<comment type="caution">
    <text evidence="2">The sequence shown here is derived from an EMBL/GenBank/DDBJ whole genome shotgun (WGS) entry which is preliminary data.</text>
</comment>
<keyword evidence="1" id="KW-0812">Transmembrane</keyword>
<evidence type="ECO:0000313" key="2">
    <source>
        <dbReference type="EMBL" id="MBK1877391.1"/>
    </source>
</evidence>
<feature type="transmembrane region" description="Helical" evidence="1">
    <location>
        <begin position="6"/>
        <end position="25"/>
    </location>
</feature>
<dbReference type="Proteomes" id="UP000617628">
    <property type="component" value="Unassembled WGS sequence"/>
</dbReference>
<reference evidence="2" key="1">
    <citation type="submission" date="2021-01" db="EMBL/GenBank/DDBJ databases">
        <title>Modified the classification status of verrucomicrobia.</title>
        <authorList>
            <person name="Feng X."/>
        </authorList>
    </citation>
    <scope>NUCLEOTIDE SEQUENCE</scope>
    <source>
        <strain evidence="2">KCTC 13126</strain>
    </source>
</reference>
<sequence>MLQRRLFQAITLGLALFLLSGCVYLRLLKFKNQLHDFDEHVVVNEAEPFSLQFPDPVLRDEDFVFVTESEPTQVRTITRNPRVEDWEWQFEKKLETEDGAPFSIIFTTRFEEGMLTQIEFDPKLLQAIPEDFIVELFRSLGQAKINKLRRSATAAMSRDSQEQIDFPSMSEISVVMGEPTTQRKEDRQGFWHYVFNFYNPANRDLSGQFAIVFTTDSENLEDEIAGLELTGKAR</sequence>
<keyword evidence="1" id="KW-1133">Transmembrane helix</keyword>
<evidence type="ECO:0000313" key="3">
    <source>
        <dbReference type="Proteomes" id="UP000617628"/>
    </source>
</evidence>
<protein>
    <recommendedName>
        <fullName evidence="4">Lipoprotein</fullName>
    </recommendedName>
</protein>
<dbReference type="PROSITE" id="PS51257">
    <property type="entry name" value="PROKAR_LIPOPROTEIN"/>
    <property type="match status" value="1"/>
</dbReference>
<keyword evidence="3" id="KW-1185">Reference proteome</keyword>
<keyword evidence="1" id="KW-0472">Membrane</keyword>
<dbReference type="AlphaFoldDB" id="A0A934RVS5"/>
<name>A0A934RVS5_9BACT</name>
<gene>
    <name evidence="2" type="ORF">JIN87_10975</name>
</gene>
<evidence type="ECO:0000256" key="1">
    <source>
        <dbReference type="SAM" id="Phobius"/>
    </source>
</evidence>
<accession>A0A934RVS5</accession>